<dbReference type="Pfam" id="PF13409">
    <property type="entry name" value="GST_N_2"/>
    <property type="match status" value="1"/>
</dbReference>
<keyword evidence="2" id="KW-0808">Transferase</keyword>
<dbReference type="GO" id="GO:0016740">
    <property type="term" value="F:transferase activity"/>
    <property type="evidence" value="ECO:0007669"/>
    <property type="project" value="UniProtKB-KW"/>
</dbReference>
<dbReference type="CDD" id="cd03205">
    <property type="entry name" value="GST_C_6"/>
    <property type="match status" value="1"/>
</dbReference>
<dbReference type="Gene3D" id="1.20.1050.10">
    <property type="match status" value="1"/>
</dbReference>
<dbReference type="EMBL" id="JACGCX010000009">
    <property type="protein sequence ID" value="MBA6098449.1"/>
    <property type="molecule type" value="Genomic_DNA"/>
</dbReference>
<gene>
    <name evidence="2" type="ORF">H4C80_15100</name>
</gene>
<dbReference type="SUPFAM" id="SSF52833">
    <property type="entry name" value="Thioredoxin-like"/>
    <property type="match status" value="1"/>
</dbReference>
<dbReference type="InterPro" id="IPR050983">
    <property type="entry name" value="GST_Omega/HSP26"/>
</dbReference>
<sequence length="208" mass="23321">MTGGMTLHWSPLSPFVRKVMCVIHERRLAGQVRCVRTKVSRHVPNAALLAINPLMRIPTLELGNGSVLFDSVVICEYLDTLGHGPGLYPQQADRRWQALRWQALGDGLCDTLIVWRHERERPEAQQQQDFLHASALKLSSTLQLLEHEVAQLDTVAYGIGHIAIGCALGYLAVRFADVPWHASHPQLAQWQQRFEARESSRLSAPAHA</sequence>
<proteinExistence type="predicted"/>
<name>A0A7W2KH63_9PSED</name>
<dbReference type="PANTHER" id="PTHR43968:SF6">
    <property type="entry name" value="GLUTATHIONE S-TRANSFERASE OMEGA"/>
    <property type="match status" value="1"/>
</dbReference>
<evidence type="ECO:0000259" key="1">
    <source>
        <dbReference type="PROSITE" id="PS50404"/>
    </source>
</evidence>
<dbReference type="GO" id="GO:0005737">
    <property type="term" value="C:cytoplasm"/>
    <property type="evidence" value="ECO:0007669"/>
    <property type="project" value="TreeGrafter"/>
</dbReference>
<dbReference type="InterPro" id="IPR036249">
    <property type="entry name" value="Thioredoxin-like_sf"/>
</dbReference>
<dbReference type="Proteomes" id="UP000545074">
    <property type="component" value="Unassembled WGS sequence"/>
</dbReference>
<dbReference type="SUPFAM" id="SSF47616">
    <property type="entry name" value="GST C-terminal domain-like"/>
    <property type="match status" value="1"/>
</dbReference>
<dbReference type="InterPro" id="IPR036282">
    <property type="entry name" value="Glutathione-S-Trfase_C_sf"/>
</dbReference>
<dbReference type="AlphaFoldDB" id="A0A7W2KH63"/>
<dbReference type="RefSeq" id="WP_082416099.1">
    <property type="nucleotide sequence ID" value="NZ_BQIO01000008.1"/>
</dbReference>
<comment type="caution">
    <text evidence="2">The sequence shown here is derived from an EMBL/GenBank/DDBJ whole genome shotgun (WGS) entry which is preliminary data.</text>
</comment>
<dbReference type="Gene3D" id="3.40.30.10">
    <property type="entry name" value="Glutaredoxin"/>
    <property type="match status" value="1"/>
</dbReference>
<feature type="domain" description="GST N-terminal" evidence="1">
    <location>
        <begin position="3"/>
        <end position="86"/>
    </location>
</feature>
<accession>A0A7W2KH63</accession>
<reference evidence="2 3" key="1">
    <citation type="submission" date="2020-07" db="EMBL/GenBank/DDBJ databases">
        <title>Diversity of carbapenemase encoding genes among Pseudomonas putida group clinical isolates in a tertiary Brazilian hospital.</title>
        <authorList>
            <person name="Alberto-Lei F."/>
            <person name="Nodari C.S."/>
            <person name="Streling A.P."/>
            <person name="Paulino J.T."/>
            <person name="Bessa-Neto F.O."/>
            <person name="Cayo R."/>
            <person name="Gales A.C."/>
        </authorList>
    </citation>
    <scope>NUCLEOTIDE SEQUENCE [LARGE SCALE GENOMIC DNA]</scope>
    <source>
        <strain evidence="2 3">12815</strain>
    </source>
</reference>
<dbReference type="PANTHER" id="PTHR43968">
    <property type="match status" value="1"/>
</dbReference>
<organism evidence="2 3">
    <name type="scientific">Pseudomonas juntendi</name>
    <dbReference type="NCBI Taxonomy" id="2666183"/>
    <lineage>
        <taxon>Bacteria</taxon>
        <taxon>Pseudomonadati</taxon>
        <taxon>Pseudomonadota</taxon>
        <taxon>Gammaproteobacteria</taxon>
        <taxon>Pseudomonadales</taxon>
        <taxon>Pseudomonadaceae</taxon>
        <taxon>Pseudomonas</taxon>
    </lineage>
</organism>
<dbReference type="PROSITE" id="PS50404">
    <property type="entry name" value="GST_NTER"/>
    <property type="match status" value="1"/>
</dbReference>
<dbReference type="InterPro" id="IPR004045">
    <property type="entry name" value="Glutathione_S-Trfase_N"/>
</dbReference>
<protein>
    <submittedName>
        <fullName evidence="2">Glutathione S-transferase family protein</fullName>
    </submittedName>
</protein>
<evidence type="ECO:0000313" key="2">
    <source>
        <dbReference type="EMBL" id="MBA6098449.1"/>
    </source>
</evidence>
<evidence type="ECO:0000313" key="3">
    <source>
        <dbReference type="Proteomes" id="UP000545074"/>
    </source>
</evidence>